<evidence type="ECO:0000313" key="1">
    <source>
        <dbReference type="EMBL" id="MCL2915802.1"/>
    </source>
</evidence>
<proteinExistence type="predicted"/>
<reference evidence="1 2" key="1">
    <citation type="submission" date="2022-01" db="EMBL/GenBank/DDBJ databases">
        <title>Whole genome-based taxonomy of the Shewanellaceae.</title>
        <authorList>
            <person name="Martin-Rodriguez A.J."/>
        </authorList>
    </citation>
    <scope>NUCLEOTIDE SEQUENCE [LARGE SCALE GENOMIC DNA]</scope>
    <source>
        <strain evidence="1 2">DSM 21332</strain>
    </source>
</reference>
<accession>A0ABT0NDE6</accession>
<organism evidence="1 2">
    <name type="scientific">Shewanella corallii</name>
    <dbReference type="NCBI Taxonomy" id="560080"/>
    <lineage>
        <taxon>Bacteria</taxon>
        <taxon>Pseudomonadati</taxon>
        <taxon>Pseudomonadota</taxon>
        <taxon>Gammaproteobacteria</taxon>
        <taxon>Alteromonadales</taxon>
        <taxon>Shewanellaceae</taxon>
        <taxon>Shewanella</taxon>
    </lineage>
</organism>
<dbReference type="InterPro" id="IPR038338">
    <property type="entry name" value="PriC_sf"/>
</dbReference>
<dbReference type="Proteomes" id="UP001202831">
    <property type="component" value="Unassembled WGS sequence"/>
</dbReference>
<dbReference type="Pfam" id="PF07445">
    <property type="entry name" value="PriC"/>
    <property type="match status" value="1"/>
</dbReference>
<sequence>MKHQDLIRRLRTQLRSLEQEVLRHDQNLPEKDSKLLKDVERFNHELFHQTGGRLGPCIPQLGKLIGNLEKQLQLGLSADLIRLSCERIQDRFAALKRALATTDVNIKDANQTRDSKRARYMKQQANRHQTSGFDWIASSVMQNSHQLYDELNKHLNWAKRIEQKIAQLNMALDNCPNTDKINLQHEILAMHRRLGKCRQAISYIEDRIQLLERPFKDYNR</sequence>
<evidence type="ECO:0000313" key="2">
    <source>
        <dbReference type="Proteomes" id="UP001202831"/>
    </source>
</evidence>
<dbReference type="RefSeq" id="WP_115135586.1">
    <property type="nucleotide sequence ID" value="NZ_JAKIKT010000008.1"/>
</dbReference>
<gene>
    <name evidence="1" type="ORF">L2725_18770</name>
</gene>
<dbReference type="EMBL" id="JAKIKT010000008">
    <property type="protein sequence ID" value="MCL2915802.1"/>
    <property type="molecule type" value="Genomic_DNA"/>
</dbReference>
<comment type="caution">
    <text evidence="1">The sequence shown here is derived from an EMBL/GenBank/DDBJ whole genome shotgun (WGS) entry which is preliminary data.</text>
</comment>
<dbReference type="Gene3D" id="1.20.1270.340">
    <property type="match status" value="1"/>
</dbReference>
<keyword evidence="2" id="KW-1185">Reference proteome</keyword>
<protein>
    <submittedName>
        <fullName evidence="1">Primosomal replication protein</fullName>
    </submittedName>
</protein>
<name>A0ABT0NDE6_9GAMM</name>
<dbReference type="InterPro" id="IPR010890">
    <property type="entry name" value="PriC"/>
</dbReference>